<dbReference type="SUPFAM" id="SSF102114">
    <property type="entry name" value="Radical SAM enzymes"/>
    <property type="match status" value="1"/>
</dbReference>
<keyword evidence="9" id="KW-0004">4Fe-4S</keyword>
<dbReference type="STRING" id="33936.AZI98_09400"/>
<dbReference type="InterPro" id="IPR034505">
    <property type="entry name" value="Coproporphyrinogen-III_oxidase"/>
</dbReference>
<dbReference type="GO" id="GO:0004109">
    <property type="term" value="F:coproporphyrinogen oxidase activity"/>
    <property type="evidence" value="ECO:0007669"/>
    <property type="project" value="InterPro"/>
</dbReference>
<dbReference type="RefSeq" id="WP_063388022.1">
    <property type="nucleotide sequence ID" value="NZ_LWBR01000024.1"/>
</dbReference>
<organism evidence="11 12">
    <name type="scientific">Aeribacillus pallidus</name>
    <dbReference type="NCBI Taxonomy" id="33936"/>
    <lineage>
        <taxon>Bacteria</taxon>
        <taxon>Bacillati</taxon>
        <taxon>Bacillota</taxon>
        <taxon>Bacilli</taxon>
        <taxon>Bacillales</taxon>
        <taxon>Bacillaceae</taxon>
        <taxon>Aeribacillus</taxon>
    </lineage>
</organism>
<dbReference type="SFLD" id="SFLDS00029">
    <property type="entry name" value="Radical_SAM"/>
    <property type="match status" value="1"/>
</dbReference>
<reference evidence="11 12" key="1">
    <citation type="submission" date="2016-04" db="EMBL/GenBank/DDBJ databases">
        <title>Draft genome sequence of Aeribacillus pallidus 8m3 from petroleum reservoir.</title>
        <authorList>
            <person name="Poltaraus A.B."/>
            <person name="Nazina T.N."/>
            <person name="Tourova T.P."/>
            <person name="Malakho S.M."/>
            <person name="Korshunova A.V."/>
            <person name="Sokolova D.S."/>
        </authorList>
    </citation>
    <scope>NUCLEOTIDE SEQUENCE [LARGE SCALE GENOMIC DNA]</scope>
    <source>
        <strain evidence="11 12">8m3</strain>
    </source>
</reference>
<keyword evidence="4 9" id="KW-0949">S-adenosyl-L-methionine</keyword>
<comment type="caution">
    <text evidence="11">The sequence shown here is derived from an EMBL/GenBank/DDBJ whole genome shotgun (WGS) entry which is preliminary data.</text>
</comment>
<dbReference type="Pfam" id="PF06969">
    <property type="entry name" value="HemN_C"/>
    <property type="match status" value="1"/>
</dbReference>
<dbReference type="Proteomes" id="UP000076476">
    <property type="component" value="Unassembled WGS sequence"/>
</dbReference>
<accession>A0A161Y3L7</accession>
<evidence type="ECO:0000313" key="11">
    <source>
        <dbReference type="EMBL" id="KZN96262.1"/>
    </source>
</evidence>
<dbReference type="InterPro" id="IPR007197">
    <property type="entry name" value="rSAM"/>
</dbReference>
<dbReference type="GO" id="GO:0051539">
    <property type="term" value="F:4 iron, 4 sulfur cluster binding"/>
    <property type="evidence" value="ECO:0007669"/>
    <property type="project" value="UniProtKB-UniRule"/>
</dbReference>
<dbReference type="SFLD" id="SFLDG01082">
    <property type="entry name" value="B12-binding_domain_containing"/>
    <property type="match status" value="1"/>
</dbReference>
<protein>
    <recommendedName>
        <fullName evidence="2 9">Heme chaperone HemW</fullName>
    </recommendedName>
</protein>
<evidence type="ECO:0000256" key="2">
    <source>
        <dbReference type="ARBA" id="ARBA00017228"/>
    </source>
</evidence>
<evidence type="ECO:0000256" key="4">
    <source>
        <dbReference type="ARBA" id="ARBA00022691"/>
    </source>
</evidence>
<comment type="similarity">
    <text evidence="1">Belongs to the anaerobic coproporphyrinogen-III oxidase family. HemW subfamily.</text>
</comment>
<dbReference type="Pfam" id="PF04055">
    <property type="entry name" value="Radical_SAM"/>
    <property type="match status" value="1"/>
</dbReference>
<dbReference type="InterPro" id="IPR010723">
    <property type="entry name" value="HemN_C"/>
</dbReference>
<dbReference type="InterPro" id="IPR006638">
    <property type="entry name" value="Elp3/MiaA/NifB-like_rSAM"/>
</dbReference>
<evidence type="ECO:0000256" key="3">
    <source>
        <dbReference type="ARBA" id="ARBA00022617"/>
    </source>
</evidence>
<keyword evidence="7 9" id="KW-0411">Iron-sulfur</keyword>
<keyword evidence="9" id="KW-0963">Cytoplasm</keyword>
<evidence type="ECO:0000313" key="12">
    <source>
        <dbReference type="Proteomes" id="UP000076476"/>
    </source>
</evidence>
<dbReference type="InterPro" id="IPR058240">
    <property type="entry name" value="rSAM_sf"/>
</dbReference>
<dbReference type="CDD" id="cd01335">
    <property type="entry name" value="Radical_SAM"/>
    <property type="match status" value="1"/>
</dbReference>
<evidence type="ECO:0000256" key="7">
    <source>
        <dbReference type="ARBA" id="ARBA00023014"/>
    </source>
</evidence>
<dbReference type="SFLD" id="SFLDG01065">
    <property type="entry name" value="anaerobic_coproporphyrinogen-I"/>
    <property type="match status" value="1"/>
</dbReference>
<keyword evidence="6 9" id="KW-0408">Iron</keyword>
<dbReference type="GO" id="GO:0005737">
    <property type="term" value="C:cytoplasm"/>
    <property type="evidence" value="ECO:0007669"/>
    <property type="project" value="UniProtKB-SubCell"/>
</dbReference>
<keyword evidence="5 9" id="KW-0479">Metal-binding</keyword>
<sequence>MAEAAYIHIPFCEQICHYCDFNKFFLQNQPVDDYLQALRLEMKKAMEDQVLNEELKTIFIGGGTPTSLSAKQLDHLMESIHQTLPMQSVVEFTVECNPDQLTMEKLSVLKNAGVNRLSIGVQAFQDSLLQKIGRTHNKETVFQAVERARSLGFENISIDLMYGLPGQMIEEWKETLSVAFSLGVQHMSAYSLIVEPKTVFYNLMRKGKLLLPSQEEEAFMYETVMNEMERHGYHQYELSNFARKGFESKHNLTYWHNNHYYGFGAGAHSYLDGIRRENARPLKKYIEMIYKNNGTAFVSENMLTKEEMMEEEMFLGLRTIRGVSKKRFRDKYGLDVGEVFGPQIEEQLRKGLLSESASHLFLTRKGMLLGNEVFQAFLAVS</sequence>
<keyword evidence="12" id="KW-1185">Reference proteome</keyword>
<dbReference type="GO" id="GO:0046872">
    <property type="term" value="F:metal ion binding"/>
    <property type="evidence" value="ECO:0007669"/>
    <property type="project" value="UniProtKB-UniRule"/>
</dbReference>
<evidence type="ECO:0000256" key="8">
    <source>
        <dbReference type="ARBA" id="ARBA00023186"/>
    </source>
</evidence>
<dbReference type="PANTHER" id="PTHR13932:SF5">
    <property type="entry name" value="RADICAL S-ADENOSYL METHIONINE DOMAIN-CONTAINING PROTEIN 1, MITOCHONDRIAL"/>
    <property type="match status" value="1"/>
</dbReference>
<dbReference type="PANTHER" id="PTHR13932">
    <property type="entry name" value="COPROPORPHYRINIGEN III OXIDASE"/>
    <property type="match status" value="1"/>
</dbReference>
<dbReference type="SMART" id="SM00729">
    <property type="entry name" value="Elp3"/>
    <property type="match status" value="1"/>
</dbReference>
<proteinExistence type="inferred from homology"/>
<dbReference type="NCBIfam" id="TIGR00539">
    <property type="entry name" value="hemN_rel"/>
    <property type="match status" value="1"/>
</dbReference>
<gene>
    <name evidence="11" type="ORF">AZI98_09400</name>
</gene>
<evidence type="ECO:0000256" key="9">
    <source>
        <dbReference type="RuleBase" id="RU364116"/>
    </source>
</evidence>
<feature type="domain" description="Radical SAM core" evidence="10">
    <location>
        <begin position="1"/>
        <end position="234"/>
    </location>
</feature>
<keyword evidence="3 9" id="KW-0349">Heme</keyword>
<dbReference type="SFLD" id="SFLDF00288">
    <property type="entry name" value="HemN-like__clustered_with_nucl"/>
    <property type="match status" value="1"/>
</dbReference>
<dbReference type="OrthoDB" id="9808022at2"/>
<evidence type="ECO:0000256" key="1">
    <source>
        <dbReference type="ARBA" id="ARBA00006100"/>
    </source>
</evidence>
<name>A0A161Y3L7_9BACI</name>
<dbReference type="EMBL" id="LWBR01000024">
    <property type="protein sequence ID" value="KZN96262.1"/>
    <property type="molecule type" value="Genomic_DNA"/>
</dbReference>
<keyword evidence="8 9" id="KW-0143">Chaperone</keyword>
<dbReference type="InterPro" id="IPR004559">
    <property type="entry name" value="HemW-like"/>
</dbReference>
<evidence type="ECO:0000256" key="5">
    <source>
        <dbReference type="ARBA" id="ARBA00022723"/>
    </source>
</evidence>
<dbReference type="AlphaFoldDB" id="A0A161Y3L7"/>
<dbReference type="GO" id="GO:0006779">
    <property type="term" value="P:porphyrin-containing compound biosynthetic process"/>
    <property type="evidence" value="ECO:0007669"/>
    <property type="project" value="InterPro"/>
</dbReference>
<evidence type="ECO:0000256" key="6">
    <source>
        <dbReference type="ARBA" id="ARBA00023004"/>
    </source>
</evidence>
<dbReference type="PROSITE" id="PS51918">
    <property type="entry name" value="RADICAL_SAM"/>
    <property type="match status" value="1"/>
</dbReference>
<comment type="function">
    <text evidence="9">Probably acts as a heme chaperone, transferring heme to an unknown acceptor. Binds one molecule of heme per monomer, possibly covalently. Binds 1 [4Fe-4S] cluster. The cluster is coordinated with 3 cysteines and an exchangeable S-adenosyl-L-methionine.</text>
</comment>
<evidence type="ECO:0000259" key="10">
    <source>
        <dbReference type="PROSITE" id="PS51918"/>
    </source>
</evidence>
<dbReference type="Gene3D" id="3.20.20.70">
    <property type="entry name" value="Aldolase class I"/>
    <property type="match status" value="1"/>
</dbReference>
<dbReference type="SFLD" id="SFLDF00562">
    <property type="entry name" value="HemN-like__clustered_with_heat"/>
    <property type="match status" value="1"/>
</dbReference>
<comment type="subcellular location">
    <subcellularLocation>
        <location evidence="9">Cytoplasm</location>
    </subcellularLocation>
</comment>
<dbReference type="InterPro" id="IPR013785">
    <property type="entry name" value="Aldolase_TIM"/>
</dbReference>